<evidence type="ECO:0000259" key="3">
    <source>
        <dbReference type="Pfam" id="PF00080"/>
    </source>
</evidence>
<dbReference type="InterPro" id="IPR024134">
    <property type="entry name" value="SOD_Cu/Zn_/chaperone"/>
</dbReference>
<dbReference type="GO" id="GO:0005507">
    <property type="term" value="F:copper ion binding"/>
    <property type="evidence" value="ECO:0007669"/>
    <property type="project" value="InterPro"/>
</dbReference>
<evidence type="ECO:0000313" key="5">
    <source>
        <dbReference type="Proteomes" id="UP000474957"/>
    </source>
</evidence>
<dbReference type="InterPro" id="IPR018152">
    <property type="entry name" value="SOD_Cu/Zn_BS"/>
</dbReference>
<feature type="domain" description="Superoxide dismutase copper/zinc binding" evidence="3">
    <location>
        <begin position="38"/>
        <end position="166"/>
    </location>
</feature>
<dbReference type="InterPro" id="IPR001424">
    <property type="entry name" value="SOD_Cu_Zn_dom"/>
</dbReference>
<dbReference type="CDD" id="cd00305">
    <property type="entry name" value="Cu-Zn_Superoxide_Dismutase"/>
    <property type="match status" value="1"/>
</dbReference>
<dbReference type="AlphaFoldDB" id="A0A6L5Z5P2"/>
<keyword evidence="2" id="KW-0732">Signal</keyword>
<dbReference type="RefSeq" id="WP_154448521.1">
    <property type="nucleotide sequence ID" value="NZ_WIND01000019.1"/>
</dbReference>
<dbReference type="PRINTS" id="PR00068">
    <property type="entry name" value="CUZNDISMTASE"/>
</dbReference>
<dbReference type="Gene3D" id="2.60.40.200">
    <property type="entry name" value="Superoxide dismutase, copper/zinc binding domain"/>
    <property type="match status" value="1"/>
</dbReference>
<dbReference type="Pfam" id="PF00080">
    <property type="entry name" value="Sod_Cu"/>
    <property type="match status" value="1"/>
</dbReference>
<dbReference type="EMBL" id="WIND01000019">
    <property type="protein sequence ID" value="MSU91400.1"/>
    <property type="molecule type" value="Genomic_DNA"/>
</dbReference>
<reference evidence="4 5" key="1">
    <citation type="submission" date="2019-10" db="EMBL/GenBank/DDBJ databases">
        <title>Cognatihalovulum marinum gen. nov. sp. nov., a new member of the family Rhodobacteraceae isolated from deep seawater of the Northwest Indian Ocean.</title>
        <authorList>
            <person name="Ruan C."/>
            <person name="Wang J."/>
            <person name="Zheng X."/>
            <person name="Song L."/>
            <person name="Zhu Y."/>
            <person name="Huang Y."/>
            <person name="Lu Z."/>
            <person name="Du W."/>
            <person name="Huang L."/>
            <person name="Dai X."/>
        </authorList>
    </citation>
    <scope>NUCLEOTIDE SEQUENCE [LARGE SCALE GENOMIC DNA]</scope>
    <source>
        <strain evidence="4 5">2CG4</strain>
    </source>
</reference>
<evidence type="ECO:0000256" key="1">
    <source>
        <dbReference type="ARBA" id="ARBA00010457"/>
    </source>
</evidence>
<feature type="chain" id="PRO_5026769109" evidence="2">
    <location>
        <begin position="28"/>
        <end position="170"/>
    </location>
</feature>
<feature type="signal peptide" evidence="2">
    <location>
        <begin position="1"/>
        <end position="27"/>
    </location>
</feature>
<dbReference type="PROSITE" id="PS00087">
    <property type="entry name" value="SOD_CU_ZN_1"/>
    <property type="match status" value="1"/>
</dbReference>
<dbReference type="InterPro" id="IPR036423">
    <property type="entry name" value="SOD-like_Cu/Zn_dom_sf"/>
</dbReference>
<accession>A0A6L5Z5P2</accession>
<sequence>MPRLTAATAIVLLLAAPVAAQSPGASAEMTDADGNPVGTVTFTESGHGVLVRAELQGLPEGWHGFHLHQTGSCEPDFAAAGDHYNPADAGHGLLTGGAHHAGDLTNIWVGADGAAKADMFTTDVTLETSGEATLNDDDGTAVIVHENPDSYGEDAGAGGRIACGVVSFGT</sequence>
<gene>
    <name evidence="4" type="ORF">GE300_17610</name>
</gene>
<dbReference type="PANTHER" id="PTHR10003">
    <property type="entry name" value="SUPEROXIDE DISMUTASE CU-ZN -RELATED"/>
    <property type="match status" value="1"/>
</dbReference>
<dbReference type="GO" id="GO:0006801">
    <property type="term" value="P:superoxide metabolic process"/>
    <property type="evidence" value="ECO:0007669"/>
    <property type="project" value="InterPro"/>
</dbReference>
<dbReference type="Proteomes" id="UP000474957">
    <property type="component" value="Unassembled WGS sequence"/>
</dbReference>
<keyword evidence="5" id="KW-1185">Reference proteome</keyword>
<organism evidence="4 5">
    <name type="scientific">Halovulum marinum</name>
    <dbReference type="NCBI Taxonomy" id="2662447"/>
    <lineage>
        <taxon>Bacteria</taxon>
        <taxon>Pseudomonadati</taxon>
        <taxon>Pseudomonadota</taxon>
        <taxon>Alphaproteobacteria</taxon>
        <taxon>Rhodobacterales</taxon>
        <taxon>Paracoccaceae</taxon>
        <taxon>Halovulum</taxon>
    </lineage>
</organism>
<comment type="similarity">
    <text evidence="1">Belongs to the Cu-Zn superoxide dismutase family.</text>
</comment>
<dbReference type="SUPFAM" id="SSF49329">
    <property type="entry name" value="Cu,Zn superoxide dismutase-like"/>
    <property type="match status" value="1"/>
</dbReference>
<evidence type="ECO:0000256" key="2">
    <source>
        <dbReference type="SAM" id="SignalP"/>
    </source>
</evidence>
<evidence type="ECO:0000313" key="4">
    <source>
        <dbReference type="EMBL" id="MSU91400.1"/>
    </source>
</evidence>
<comment type="caution">
    <text evidence="4">The sequence shown here is derived from an EMBL/GenBank/DDBJ whole genome shotgun (WGS) entry which is preliminary data.</text>
</comment>
<proteinExistence type="inferred from homology"/>
<name>A0A6L5Z5P2_9RHOB</name>
<protein>
    <submittedName>
        <fullName evidence="4">Superoxide dismutase family protein</fullName>
    </submittedName>
</protein>